<dbReference type="EMBL" id="CAUYUJ010016416">
    <property type="protein sequence ID" value="CAK0865013.1"/>
    <property type="molecule type" value="Genomic_DNA"/>
</dbReference>
<evidence type="ECO:0000313" key="3">
    <source>
        <dbReference type="Proteomes" id="UP001189429"/>
    </source>
</evidence>
<feature type="region of interest" description="Disordered" evidence="1">
    <location>
        <begin position="251"/>
        <end position="278"/>
    </location>
</feature>
<comment type="caution">
    <text evidence="2">The sequence shown here is derived from an EMBL/GenBank/DDBJ whole genome shotgun (WGS) entry which is preliminary data.</text>
</comment>
<reference evidence="2" key="1">
    <citation type="submission" date="2023-10" db="EMBL/GenBank/DDBJ databases">
        <authorList>
            <person name="Chen Y."/>
            <person name="Shah S."/>
            <person name="Dougan E. K."/>
            <person name="Thang M."/>
            <person name="Chan C."/>
        </authorList>
    </citation>
    <scope>NUCLEOTIDE SEQUENCE [LARGE SCALE GENOMIC DNA]</scope>
</reference>
<feature type="compositionally biased region" description="Low complexity" evidence="1">
    <location>
        <begin position="1609"/>
        <end position="1626"/>
    </location>
</feature>
<accession>A0ABN9UXU4</accession>
<evidence type="ECO:0000256" key="1">
    <source>
        <dbReference type="SAM" id="MobiDB-lite"/>
    </source>
</evidence>
<dbReference type="Proteomes" id="UP001189429">
    <property type="component" value="Unassembled WGS sequence"/>
</dbReference>
<keyword evidence="3" id="KW-1185">Reference proteome</keyword>
<gene>
    <name evidence="2" type="ORF">PCOR1329_LOCUS52698</name>
</gene>
<evidence type="ECO:0000313" key="2">
    <source>
        <dbReference type="EMBL" id="CAK0865013.1"/>
    </source>
</evidence>
<sequence>MGGQGGAGRKHMRDWTCNSCINRRTGKARLNWGSSLKCHGCRLHKKDVLGEVAAHAEPSKKAEWRKYPQGKLEKLLEAAQKELADLKKERTSGKPPPWQEAAECSESMETDDSDAGKIDAEIKRHFRDLAMLKGSDSEWVQQKVATLNVQLADARKRQMECKPLPKHAQVLASKLVLDDKEKPYHELHTLRVEMEAELERLQQLLPRRQPRGRQARLWRRSWCQEQALPHAAQAKLAEELSRRITELVVKKRPRGGDEEADAGQQLHGSQGAAEEAAPPHDFVVQARWEPDKLEEPELREKMARFAKPDENAAKSEGIITSMNVTSPGSIGPCVEALGSDTCVILLQERRIMDPTKLAVAQREMQDFGFDAASILVTAPPLLDSPVLHEGRMSAAHVHWGVRGGLVMISVHLVDSVGFSVVSQEISFTLLRHLVQLKAAGYDWVVGSDFNMALELLEPQWGEEANGVWAVPRQTACRPQLDNASTIDNFLRIGQLGPEDMKILVRVPVAPRPIPAAPPTGCARGEEDWTKPLAKVLQAKDACVDKNRIRYLDVSDDHAQQLPAQARGAVLGAAEEELLDRYDKAGEQMHKYVGRSGGLATALRPANWRPPAHLARLGPLAGACRDVVRRARHLMGASAFVAKWLRQLQASVAVCALSSTQYSKLACFLLETKSYLDMVARRHEIIALLPQWAQDFSWACMRVMLRGDFVKVAGDIVECASTVVEKAIDGKQRARVRWAQLVLPKWTERDRNASPVNACDKEMKEWAETWRRHELEQLRGPHDIDQCEPLSTLTVGMLQELVGLGLRPQHRDGDLCGARGRALTVLMGAWKLFETIVPAALLDEARELGMPLRFVRMLLELYRHTRRLCAFGSISYDVIAWQGVLAGCAHACAMVSLLLHRLLQRIRCLGVVPGALIDDVTLRVVDFRDRHWVRNLGHDLRGRRKARRQTAERAKALAARGGRRLLFKMAVGRRVACLWKAGPLPSAARGAGVSGATDATLRKLRSEAGMLVGARPGPSSDKVLLATQRAKEFDPMYLATCDLVCRCASWVWEQRTSLARLPHARRPIAFTILTLRHIRRFAHSSTVLVKDEENRVNLLTESPKDVRVHLAMGIARWQGRQILQHYPQRDQQAKLRAKAMRLCVGGPKAAVAEGPGAAGLRAHWAGVPWTRQAQSDAKLATASECAACGAVSDTPGHRFFGCETFLEPEFLGEENGEVLPERRSVAWALMCDQDLKMGGGPQAWDEFALSACLPCAPPSAPPAERLLGRALLRALLVLSPQLGGSAVDVVFADLLGLAEEAASWGAALEQAGAAHAAVWRRLRARPAWPAARWIPARTELKQFQERGLRPLHFMGDMWAGLFTKVEIECHKQVAVYIAWAMQRMLKIPSWQVRDSAARPCMGPPSAPPVVVVARHQLVLLRGGRVALCRRCCRSTAATRGPSRAQYLRSPCSESEVAKLSADALIGHVEATWFQMSGEGPFAMAALDASQRLLGPGGLAEAPLTLWALGDAAVGVQGHRLRRMLSLFGFEVLQAIGRGTVGWCLIGRWSHALAVACWPAGSQPPRAAGSDGMKVLRALSQELGARLALFERVGSRSRSLTESAMADQRVPRTPSRRSTSGTTPRKTSGAGSAEASWAKRTALFPTELTAPQFDQAYKMVDWVAQPWKAAEKRNPRARARRRATGARQQYVQVPVGTREAKQAAKATSERSEQVVEKSSGQSLAQRARSESTRRDLMEIERGPGRRRHGPPGSSAGSEEPRSI</sequence>
<name>A0ABN9UXU4_9DINO</name>
<feature type="compositionally biased region" description="Basic and acidic residues" evidence="1">
    <location>
        <begin position="1725"/>
        <end position="1741"/>
    </location>
</feature>
<feature type="region of interest" description="Disordered" evidence="1">
    <location>
        <begin position="1598"/>
        <end position="1634"/>
    </location>
</feature>
<feature type="compositionally biased region" description="Basic and acidic residues" evidence="1">
    <location>
        <begin position="1696"/>
        <end position="1713"/>
    </location>
</feature>
<feature type="region of interest" description="Disordered" evidence="1">
    <location>
        <begin position="1667"/>
        <end position="1761"/>
    </location>
</feature>
<protein>
    <submittedName>
        <fullName evidence="2">Uncharacterized protein</fullName>
    </submittedName>
</protein>
<feature type="compositionally biased region" description="Basic residues" evidence="1">
    <location>
        <begin position="1673"/>
        <end position="1682"/>
    </location>
</feature>
<proteinExistence type="predicted"/>
<feature type="region of interest" description="Disordered" evidence="1">
    <location>
        <begin position="87"/>
        <end position="115"/>
    </location>
</feature>
<organism evidence="2 3">
    <name type="scientific">Prorocentrum cordatum</name>
    <dbReference type="NCBI Taxonomy" id="2364126"/>
    <lineage>
        <taxon>Eukaryota</taxon>
        <taxon>Sar</taxon>
        <taxon>Alveolata</taxon>
        <taxon>Dinophyceae</taxon>
        <taxon>Prorocentrales</taxon>
        <taxon>Prorocentraceae</taxon>
        <taxon>Prorocentrum</taxon>
    </lineage>
</organism>